<evidence type="ECO:0000313" key="2">
    <source>
        <dbReference type="Proteomes" id="UP000813427"/>
    </source>
</evidence>
<organism evidence="1 2">
    <name type="scientific">Fusarium tricinctum</name>
    <dbReference type="NCBI Taxonomy" id="61284"/>
    <lineage>
        <taxon>Eukaryota</taxon>
        <taxon>Fungi</taxon>
        <taxon>Dikarya</taxon>
        <taxon>Ascomycota</taxon>
        <taxon>Pezizomycotina</taxon>
        <taxon>Sordariomycetes</taxon>
        <taxon>Hypocreomycetidae</taxon>
        <taxon>Hypocreales</taxon>
        <taxon>Nectriaceae</taxon>
        <taxon>Fusarium</taxon>
        <taxon>Fusarium tricinctum species complex</taxon>
    </lineage>
</organism>
<reference evidence="1" key="1">
    <citation type="journal article" date="2021" name="Nat. Commun.">
        <title>Genetic determinants of endophytism in the Arabidopsis root mycobiome.</title>
        <authorList>
            <person name="Mesny F."/>
            <person name="Miyauchi S."/>
            <person name="Thiergart T."/>
            <person name="Pickel B."/>
            <person name="Atanasova L."/>
            <person name="Karlsson M."/>
            <person name="Huettel B."/>
            <person name="Barry K.W."/>
            <person name="Haridas S."/>
            <person name="Chen C."/>
            <person name="Bauer D."/>
            <person name="Andreopoulos W."/>
            <person name="Pangilinan J."/>
            <person name="LaButti K."/>
            <person name="Riley R."/>
            <person name="Lipzen A."/>
            <person name="Clum A."/>
            <person name="Drula E."/>
            <person name="Henrissat B."/>
            <person name="Kohler A."/>
            <person name="Grigoriev I.V."/>
            <person name="Martin F.M."/>
            <person name="Hacquard S."/>
        </authorList>
    </citation>
    <scope>NUCLEOTIDE SEQUENCE</scope>
    <source>
        <strain evidence="1">MPI-SDFR-AT-0068</strain>
    </source>
</reference>
<feature type="non-terminal residue" evidence="1">
    <location>
        <position position="1"/>
    </location>
</feature>
<dbReference type="AlphaFoldDB" id="A0A8K0S5K3"/>
<keyword evidence="2" id="KW-1185">Reference proteome</keyword>
<comment type="caution">
    <text evidence="1">The sequence shown here is derived from an EMBL/GenBank/DDBJ whole genome shotgun (WGS) entry which is preliminary data.</text>
</comment>
<dbReference type="OrthoDB" id="5245264at2759"/>
<sequence length="59" mass="6902">EAEKEAIGIFRIIRKKVQRFITVISGNTRAKLIPIDWIYKVYIYSMYIRFNIPAGGIIN</sequence>
<evidence type="ECO:0000313" key="1">
    <source>
        <dbReference type="EMBL" id="KAH7261543.1"/>
    </source>
</evidence>
<proteinExistence type="predicted"/>
<gene>
    <name evidence="1" type="ORF">BKA59DRAFT_387157</name>
</gene>
<protein>
    <submittedName>
        <fullName evidence="1">Uncharacterized protein</fullName>
    </submittedName>
</protein>
<accession>A0A8K0S5K3</accession>
<dbReference type="Proteomes" id="UP000813427">
    <property type="component" value="Unassembled WGS sequence"/>
</dbReference>
<dbReference type="EMBL" id="JAGPXF010000001">
    <property type="protein sequence ID" value="KAH7261543.1"/>
    <property type="molecule type" value="Genomic_DNA"/>
</dbReference>
<name>A0A8K0S5K3_9HYPO</name>